<evidence type="ECO:0000313" key="4">
    <source>
        <dbReference type="EMBL" id="MFC7219896.1"/>
    </source>
</evidence>
<protein>
    <submittedName>
        <fullName evidence="4">WxL protein peptidoglycan domain-containing protein</fullName>
    </submittedName>
</protein>
<dbReference type="EMBL" id="JBHSZO010000026">
    <property type="protein sequence ID" value="MFC7219896.1"/>
    <property type="molecule type" value="Genomic_DNA"/>
</dbReference>
<feature type="compositionally biased region" description="Low complexity" evidence="1">
    <location>
        <begin position="524"/>
        <end position="534"/>
    </location>
</feature>
<organism evidence="4 5">
    <name type="scientific">Streptomyces polyrhachis</name>
    <dbReference type="NCBI Taxonomy" id="1282885"/>
    <lineage>
        <taxon>Bacteria</taxon>
        <taxon>Bacillati</taxon>
        <taxon>Actinomycetota</taxon>
        <taxon>Actinomycetes</taxon>
        <taxon>Kitasatosporales</taxon>
        <taxon>Streptomycetaceae</taxon>
        <taxon>Streptomyces</taxon>
    </lineage>
</organism>
<feature type="compositionally biased region" description="Low complexity" evidence="1">
    <location>
        <begin position="557"/>
        <end position="568"/>
    </location>
</feature>
<reference evidence="5" key="1">
    <citation type="journal article" date="2019" name="Int. J. Syst. Evol. Microbiol.">
        <title>The Global Catalogue of Microorganisms (GCM) 10K type strain sequencing project: providing services to taxonomists for standard genome sequencing and annotation.</title>
        <authorList>
            <consortium name="The Broad Institute Genomics Platform"/>
            <consortium name="The Broad Institute Genome Sequencing Center for Infectious Disease"/>
            <person name="Wu L."/>
            <person name="Ma J."/>
        </authorList>
    </citation>
    <scope>NUCLEOTIDE SEQUENCE [LARGE SCALE GENOMIC DNA]</scope>
    <source>
        <strain evidence="5">CGMCC 1.13681</strain>
    </source>
</reference>
<dbReference type="RefSeq" id="WP_386416103.1">
    <property type="nucleotide sequence ID" value="NZ_JBHSZO010000026.1"/>
</dbReference>
<feature type="chain" id="PRO_5045929542" evidence="3">
    <location>
        <begin position="20"/>
        <end position="614"/>
    </location>
</feature>
<comment type="caution">
    <text evidence="4">The sequence shown here is derived from an EMBL/GenBank/DDBJ whole genome shotgun (WGS) entry which is preliminary data.</text>
</comment>
<proteinExistence type="predicted"/>
<keyword evidence="3" id="KW-0732">Signal</keyword>
<feature type="transmembrane region" description="Helical" evidence="2">
    <location>
        <begin position="338"/>
        <end position="356"/>
    </location>
</feature>
<dbReference type="Proteomes" id="UP001596413">
    <property type="component" value="Unassembled WGS sequence"/>
</dbReference>
<sequence>MIRNLVARAAALAGLLALAVLLTDGARPVPQATAPVAWSHSPTATATATAAATAAAATTTAAPVAWSRSDEGRTTFGVQPSGPRKPDRRPNLSYGVTPGATVTDHVAVLNYGRKPLTLRLYAGDGFTTPDGGFDLLAAKHKAKDAGSWVKLRRGRLTLAPGARAIVPFRLTVPRHATPGDHAGGIVASVSAMRTTAGGDRVAVEQRVGARLYIRVAGELTSVLDVHRVSASYEASAFGSGTATVTYSVRNTGNVRLGATQAVRVSDWFQAQRATGHREELPELLPGASLTFTAQASGVLPTFRDTATVVVTPKPVKGDVPRGALTPVTDEKGFAAVSWVYLGLLVLPLGALALWLVRRLRRRRALARPAVVFATCLAALLAVPLLPAPAARAADGSLTITPRRGTDRSLISLTPSAPCPDGTTYVIAWMRGKGFPAEGQIVVTLSELAIYPPGDSGGPVLPLGAMPRDFASMARVAKFTGTYTITVRCLKDPFQQKALREFTGSLTFTSPTVYGGGTRARVERAPASAPGSAAPSAPPAEDPSAAPASAAPAPPAKDPAAAPAAAVAGEDGGGGVPVPALSLTLAAVLALAGGAWWWRTRPAAPAAEGRVEWDD</sequence>
<evidence type="ECO:0000256" key="2">
    <source>
        <dbReference type="SAM" id="Phobius"/>
    </source>
</evidence>
<evidence type="ECO:0000313" key="5">
    <source>
        <dbReference type="Proteomes" id="UP001596413"/>
    </source>
</evidence>
<feature type="transmembrane region" description="Helical" evidence="2">
    <location>
        <begin position="368"/>
        <end position="386"/>
    </location>
</feature>
<name>A0ABW2GIU5_9ACTN</name>
<feature type="region of interest" description="Disordered" evidence="1">
    <location>
        <begin position="520"/>
        <end position="570"/>
    </location>
</feature>
<evidence type="ECO:0000256" key="3">
    <source>
        <dbReference type="SAM" id="SignalP"/>
    </source>
</evidence>
<keyword evidence="2" id="KW-1133">Transmembrane helix</keyword>
<accession>A0ABW2GIU5</accession>
<evidence type="ECO:0000256" key="1">
    <source>
        <dbReference type="SAM" id="MobiDB-lite"/>
    </source>
</evidence>
<keyword evidence="5" id="KW-1185">Reference proteome</keyword>
<feature type="compositionally biased region" description="Low complexity" evidence="1">
    <location>
        <begin position="541"/>
        <end position="550"/>
    </location>
</feature>
<feature type="region of interest" description="Disordered" evidence="1">
    <location>
        <begin position="62"/>
        <end position="96"/>
    </location>
</feature>
<gene>
    <name evidence="4" type="ORF">ACFQLX_17245</name>
</gene>
<feature type="signal peptide" evidence="3">
    <location>
        <begin position="1"/>
        <end position="19"/>
    </location>
</feature>
<keyword evidence="2" id="KW-0472">Membrane</keyword>
<keyword evidence="2" id="KW-0812">Transmembrane</keyword>